<evidence type="ECO:0000313" key="5">
    <source>
        <dbReference type="EMBL" id="SFG18185.1"/>
    </source>
</evidence>
<dbReference type="PANTHER" id="PTHR30204:SF69">
    <property type="entry name" value="MERR-FAMILY TRANSCRIPTIONAL REGULATOR"/>
    <property type="match status" value="1"/>
</dbReference>
<evidence type="ECO:0000256" key="1">
    <source>
        <dbReference type="ARBA" id="ARBA00022491"/>
    </source>
</evidence>
<dbReference type="eggNOG" id="COG0789">
    <property type="taxonomic scope" value="Bacteria"/>
</dbReference>
<keyword evidence="2" id="KW-0805">Transcription regulation</keyword>
<dbReference type="SUPFAM" id="SSF55136">
    <property type="entry name" value="Probable bacterial effector-binding domain"/>
    <property type="match status" value="1"/>
</dbReference>
<dbReference type="Gene3D" id="1.10.1660.10">
    <property type="match status" value="1"/>
</dbReference>
<dbReference type="STRING" id="1529.SAMN04487885_13134"/>
<dbReference type="InterPro" id="IPR011256">
    <property type="entry name" value="Reg_factor_effector_dom_sf"/>
</dbReference>
<dbReference type="AlphaFoldDB" id="A0A1I2PPL8"/>
<dbReference type="SMART" id="SM00422">
    <property type="entry name" value="HTH_MERR"/>
    <property type="match status" value="1"/>
</dbReference>
<proteinExistence type="predicted"/>
<dbReference type="Gene3D" id="3.20.80.10">
    <property type="entry name" value="Regulatory factor, effector binding domain"/>
    <property type="match status" value="1"/>
</dbReference>
<evidence type="ECO:0000256" key="4">
    <source>
        <dbReference type="ARBA" id="ARBA00023163"/>
    </source>
</evidence>
<dbReference type="GO" id="GO:0003700">
    <property type="term" value="F:DNA-binding transcription factor activity"/>
    <property type="evidence" value="ECO:0007669"/>
    <property type="project" value="InterPro"/>
</dbReference>
<dbReference type="RefSeq" id="WP_074846513.1">
    <property type="nucleotide sequence ID" value="NZ_FOOE01000031.1"/>
</dbReference>
<dbReference type="CDD" id="cd01107">
    <property type="entry name" value="HTH_BmrR"/>
    <property type="match status" value="1"/>
</dbReference>
<dbReference type="PANTHER" id="PTHR30204">
    <property type="entry name" value="REDOX-CYCLING DRUG-SENSING TRANSCRIPTIONAL ACTIVATOR SOXR"/>
    <property type="match status" value="1"/>
</dbReference>
<dbReference type="EMBL" id="FOOE01000031">
    <property type="protein sequence ID" value="SFG18185.1"/>
    <property type="molecule type" value="Genomic_DNA"/>
</dbReference>
<keyword evidence="6" id="KW-1185">Reference proteome</keyword>
<dbReference type="InterPro" id="IPR009061">
    <property type="entry name" value="DNA-bd_dom_put_sf"/>
</dbReference>
<dbReference type="InterPro" id="IPR000551">
    <property type="entry name" value="MerR-type_HTH_dom"/>
</dbReference>
<protein>
    <submittedName>
        <fullName evidence="5">DNA-binding transcriptional regulator, MerR family</fullName>
    </submittedName>
</protein>
<dbReference type="InterPro" id="IPR047057">
    <property type="entry name" value="MerR_fam"/>
</dbReference>
<dbReference type="Pfam" id="PF13411">
    <property type="entry name" value="MerR_1"/>
    <property type="match status" value="1"/>
</dbReference>
<gene>
    <name evidence="5" type="ORF">SAMN04487885_13134</name>
</gene>
<dbReference type="Proteomes" id="UP000182135">
    <property type="component" value="Unassembled WGS sequence"/>
</dbReference>
<keyword evidence="3 5" id="KW-0238">DNA-binding</keyword>
<keyword evidence="1" id="KW-0678">Repressor</keyword>
<evidence type="ECO:0000256" key="2">
    <source>
        <dbReference type="ARBA" id="ARBA00023015"/>
    </source>
</evidence>
<reference evidence="5 6" key="1">
    <citation type="submission" date="2016-10" db="EMBL/GenBank/DDBJ databases">
        <authorList>
            <person name="de Groot N.N."/>
        </authorList>
    </citation>
    <scope>NUCLEOTIDE SEQUENCE [LARGE SCALE GENOMIC DNA]</scope>
    <source>
        <strain evidence="5 6">NLAE-zl-G419</strain>
    </source>
</reference>
<accession>A0A1I2PPL8</accession>
<sequence length="265" mass="31250">MKKLYSIGEVSKIKEVTIKALRYYQKVGILIPAYIDENTGYRYYSIDQFVHIDIIKGCRTLGTSISELQEIFKEKNTDKLLDFLQDKKKEAEENINRMKDIINNIDELSFSIQDSKYIAENDDIVERFFEDRYIIVTPCKEVGDLKELIYYSDLEKMIRHKKVESSMDRGIIYKFNSSGTAKPVYVFDGIKFSNNVKIDEHIKILPKGGYITLSYTKENESKRIEKLIKYAKDNNLKVKWFIEMELFNDLFNVDSYSCQIQMFIE</sequence>
<keyword evidence="4" id="KW-0804">Transcription</keyword>
<dbReference type="SUPFAM" id="SSF46955">
    <property type="entry name" value="Putative DNA-binding domain"/>
    <property type="match status" value="1"/>
</dbReference>
<name>A0A1I2PPL8_9CLOT</name>
<dbReference type="OrthoDB" id="9773308at2"/>
<dbReference type="GO" id="GO:0003677">
    <property type="term" value="F:DNA binding"/>
    <property type="evidence" value="ECO:0007669"/>
    <property type="project" value="UniProtKB-KW"/>
</dbReference>
<evidence type="ECO:0000313" key="6">
    <source>
        <dbReference type="Proteomes" id="UP000182135"/>
    </source>
</evidence>
<organism evidence="5 6">
    <name type="scientific">Clostridium cadaveris</name>
    <dbReference type="NCBI Taxonomy" id="1529"/>
    <lineage>
        <taxon>Bacteria</taxon>
        <taxon>Bacillati</taxon>
        <taxon>Bacillota</taxon>
        <taxon>Clostridia</taxon>
        <taxon>Eubacteriales</taxon>
        <taxon>Clostridiaceae</taxon>
        <taxon>Clostridium</taxon>
    </lineage>
</organism>
<dbReference type="PROSITE" id="PS50937">
    <property type="entry name" value="HTH_MERR_2"/>
    <property type="match status" value="1"/>
</dbReference>
<evidence type="ECO:0000256" key="3">
    <source>
        <dbReference type="ARBA" id="ARBA00023125"/>
    </source>
</evidence>